<accession>A0A927GZA6</accession>
<dbReference type="AlphaFoldDB" id="A0A927GZA6"/>
<proteinExistence type="predicted"/>
<sequence length="63" mass="7363">MSYIDQYKLYRQTQVHLHTKILEAYVHETEFKQAAGLIGILNNRNQVVIETEADHDALCDFNI</sequence>
<dbReference type="Proteomes" id="UP000639396">
    <property type="component" value="Unassembled WGS sequence"/>
</dbReference>
<dbReference type="EMBL" id="JACXJA010000011">
    <property type="protein sequence ID" value="MBD2862445.1"/>
    <property type="molecule type" value="Genomic_DNA"/>
</dbReference>
<reference evidence="1" key="1">
    <citation type="submission" date="2020-09" db="EMBL/GenBank/DDBJ databases">
        <title>A novel bacterium of genus Paenibacillus, isolated from South China Sea.</title>
        <authorList>
            <person name="Huang H."/>
            <person name="Mo K."/>
            <person name="Hu Y."/>
        </authorList>
    </citation>
    <scope>NUCLEOTIDE SEQUENCE</scope>
    <source>
        <strain evidence="1">IB182363</strain>
    </source>
</reference>
<evidence type="ECO:0000313" key="1">
    <source>
        <dbReference type="EMBL" id="MBD2862445.1"/>
    </source>
</evidence>
<keyword evidence="2" id="KW-1185">Reference proteome</keyword>
<name>A0A927GZA6_9BACL</name>
<dbReference type="InterPro" id="IPR058292">
    <property type="entry name" value="DUF7986"/>
</dbReference>
<dbReference type="Pfam" id="PF25948">
    <property type="entry name" value="DUF7986"/>
    <property type="match status" value="1"/>
</dbReference>
<evidence type="ECO:0000313" key="2">
    <source>
        <dbReference type="Proteomes" id="UP000639396"/>
    </source>
</evidence>
<organism evidence="1 2">
    <name type="scientific">Paenibacillus oceani</name>
    <dbReference type="NCBI Taxonomy" id="2772510"/>
    <lineage>
        <taxon>Bacteria</taxon>
        <taxon>Bacillati</taxon>
        <taxon>Bacillota</taxon>
        <taxon>Bacilli</taxon>
        <taxon>Bacillales</taxon>
        <taxon>Paenibacillaceae</taxon>
        <taxon>Paenibacillus</taxon>
    </lineage>
</organism>
<comment type="caution">
    <text evidence="1">The sequence shown here is derived from an EMBL/GenBank/DDBJ whole genome shotgun (WGS) entry which is preliminary data.</text>
</comment>
<gene>
    <name evidence="1" type="ORF">IDH45_10670</name>
</gene>
<protein>
    <submittedName>
        <fullName evidence="1">Uncharacterized protein</fullName>
    </submittedName>
</protein>
<dbReference type="RefSeq" id="WP_190927393.1">
    <property type="nucleotide sequence ID" value="NZ_JACXJA010000011.1"/>
</dbReference>